<evidence type="ECO:0000256" key="4">
    <source>
        <dbReference type="ARBA" id="ARBA00022723"/>
    </source>
</evidence>
<dbReference type="GO" id="GO:1901663">
    <property type="term" value="P:quinone biosynthetic process"/>
    <property type="evidence" value="ECO:0007669"/>
    <property type="project" value="UniProtKB-ARBA"/>
</dbReference>
<dbReference type="GO" id="GO:0004659">
    <property type="term" value="F:prenyltransferase activity"/>
    <property type="evidence" value="ECO:0007669"/>
    <property type="project" value="InterPro"/>
</dbReference>
<dbReference type="NCBIfam" id="TIGR02749">
    <property type="entry name" value="prenyl_cyano"/>
    <property type="match status" value="1"/>
</dbReference>
<reference evidence="8" key="1">
    <citation type="submission" date="2016-10" db="EMBL/GenBank/DDBJ databases">
        <title>Chloroplast genomes as a tool to resolve red algal phylogenies: a case study in the Nemaliales.</title>
        <authorList>
            <person name="Costa J.F."/>
            <person name="Lin S.M."/>
            <person name="Macaya E.C."/>
            <person name="Fernandez-Garcia C."/>
            <person name="Verbruggen H."/>
        </authorList>
    </citation>
    <scope>NUCLEOTIDE SEQUENCE</scope>
    <source>
        <strain evidence="8">J.0154</strain>
    </source>
</reference>
<dbReference type="GO" id="GO:0046872">
    <property type="term" value="F:metal ion binding"/>
    <property type="evidence" value="ECO:0007669"/>
    <property type="project" value="UniProtKB-KW"/>
</dbReference>
<dbReference type="PANTHER" id="PTHR12001">
    <property type="entry name" value="GERANYLGERANYL PYROPHOSPHATE SYNTHASE"/>
    <property type="match status" value="1"/>
</dbReference>
<sequence length="325" mass="36003">MKTQTIFTTVEKDLKILNQNLRSMVGARHPILNAASEHLFSAGGKRLRPALVILVARHTLGTQDVTASHRRLAEITEIIHTASLVHDDVIDECMTRRGVNTVHSLYNNKIAILAGDFLFAQSSWYLANLDNLSVVKTISKVITDFAEGEVRQGMVQFNSHISMSEYIEKSFYKTASLIAASCQGSAMLSNLNHSLQNKYYIYGKHIGLAFQIIDDMLDIIGSYSSLGKPIGSDLKNGNLTAPVLFTLVESSHLHYLIESEFENDTDIETAVKIICNGQGLKKAKDLAEEHIQAALSGLPQQSINNNDDNLYSLVMVGEYILQQIH</sequence>
<organism evidence="8">
    <name type="scientific">Neoizziella asiatica</name>
    <dbReference type="NCBI Taxonomy" id="1077397"/>
    <lineage>
        <taxon>Eukaryota</taxon>
        <taxon>Rhodophyta</taxon>
        <taxon>Florideophyceae</taxon>
        <taxon>Nemaliophycidae</taxon>
        <taxon>Nemaliales</taxon>
        <taxon>Liagoraceae</taxon>
        <taxon>Neoizziella</taxon>
    </lineage>
</organism>
<dbReference type="SFLD" id="SFLDS00005">
    <property type="entry name" value="Isoprenoid_Synthase_Type_I"/>
    <property type="match status" value="1"/>
</dbReference>
<dbReference type="InterPro" id="IPR033749">
    <property type="entry name" value="Polyprenyl_synt_CS"/>
</dbReference>
<dbReference type="InterPro" id="IPR000092">
    <property type="entry name" value="Polyprenyl_synt"/>
</dbReference>
<gene>
    <name evidence="8" type="primary">preA</name>
    <name evidence="8" type="ORF">J0154_137</name>
</gene>
<keyword evidence="3 7" id="KW-0808">Transferase</keyword>
<comment type="cofactor">
    <cofactor evidence="1">
        <name>Mg(2+)</name>
        <dbReference type="ChEBI" id="CHEBI:18420"/>
    </cofactor>
</comment>
<keyword evidence="8" id="KW-0150">Chloroplast</keyword>
<keyword evidence="8" id="KW-0934">Plastid</keyword>
<keyword evidence="4" id="KW-0479">Metal-binding</keyword>
<evidence type="ECO:0000256" key="7">
    <source>
        <dbReference type="RuleBase" id="RU004466"/>
    </source>
</evidence>
<dbReference type="InterPro" id="IPR008949">
    <property type="entry name" value="Isoprenoid_synthase_dom_sf"/>
</dbReference>
<reference evidence="8" key="2">
    <citation type="submission" date="2016-10" db="EMBL/GenBank/DDBJ databases">
        <authorList>
            <person name="de Groot N.N."/>
        </authorList>
    </citation>
    <scope>NUCLEOTIDE SEQUENCE</scope>
    <source>
        <strain evidence="8">J.0154</strain>
    </source>
</reference>
<evidence type="ECO:0000256" key="5">
    <source>
        <dbReference type="ARBA" id="ARBA00022842"/>
    </source>
</evidence>
<dbReference type="Gene3D" id="1.10.600.10">
    <property type="entry name" value="Farnesyl Diphosphate Synthase"/>
    <property type="match status" value="1"/>
</dbReference>
<protein>
    <submittedName>
        <fullName evidence="8">Prenyl transferase</fullName>
    </submittedName>
</protein>
<evidence type="ECO:0000256" key="6">
    <source>
        <dbReference type="ARBA" id="ARBA00023229"/>
    </source>
</evidence>
<dbReference type="EMBL" id="LT622872">
    <property type="protein sequence ID" value="SCW23201.1"/>
    <property type="molecule type" value="Genomic_DNA"/>
</dbReference>
<dbReference type="PROSITE" id="PS00723">
    <property type="entry name" value="POLYPRENYL_SYNTHASE_1"/>
    <property type="match status" value="1"/>
</dbReference>
<dbReference type="PROSITE" id="PS00444">
    <property type="entry name" value="POLYPRENYL_SYNTHASE_2"/>
    <property type="match status" value="1"/>
</dbReference>
<geneLocation type="chloroplast" evidence="8"/>
<dbReference type="Pfam" id="PF00348">
    <property type="entry name" value="polyprenyl_synt"/>
    <property type="match status" value="1"/>
</dbReference>
<dbReference type="GO" id="GO:0008299">
    <property type="term" value="P:isoprenoid biosynthetic process"/>
    <property type="evidence" value="ECO:0007669"/>
    <property type="project" value="UniProtKB-KW"/>
</dbReference>
<dbReference type="SUPFAM" id="SSF48576">
    <property type="entry name" value="Terpenoid synthases"/>
    <property type="match status" value="1"/>
</dbReference>
<evidence type="ECO:0000256" key="2">
    <source>
        <dbReference type="ARBA" id="ARBA00006706"/>
    </source>
</evidence>
<comment type="similarity">
    <text evidence="2 7">Belongs to the FPP/GGPP synthase family.</text>
</comment>
<dbReference type="GeneID" id="29999982"/>
<keyword evidence="5" id="KW-0460">Magnesium</keyword>
<evidence type="ECO:0000256" key="1">
    <source>
        <dbReference type="ARBA" id="ARBA00001946"/>
    </source>
</evidence>
<evidence type="ECO:0000256" key="3">
    <source>
        <dbReference type="ARBA" id="ARBA00022679"/>
    </source>
</evidence>
<name>A0A1G4NWY6_9FLOR</name>
<dbReference type="RefSeq" id="YP_009314746.1">
    <property type="nucleotide sequence ID" value="NC_031663.1"/>
</dbReference>
<accession>A0A1G4NWY6</accession>
<dbReference type="PANTHER" id="PTHR12001:SF69">
    <property type="entry name" value="ALL TRANS-POLYPRENYL-DIPHOSPHATE SYNTHASE PDSS1"/>
    <property type="match status" value="1"/>
</dbReference>
<proteinExistence type="inferred from homology"/>
<dbReference type="AlphaFoldDB" id="A0A1G4NWY6"/>
<keyword evidence="6" id="KW-0414">Isoprene biosynthesis</keyword>
<evidence type="ECO:0000313" key="8">
    <source>
        <dbReference type="EMBL" id="SCW23201.1"/>
    </source>
</evidence>
<dbReference type="CDD" id="cd00685">
    <property type="entry name" value="Trans_IPPS_HT"/>
    <property type="match status" value="1"/>
</dbReference>